<feature type="transmembrane region" description="Helical" evidence="8">
    <location>
        <begin position="405"/>
        <end position="423"/>
    </location>
</feature>
<feature type="transmembrane region" description="Helical" evidence="8">
    <location>
        <begin position="270"/>
        <end position="292"/>
    </location>
</feature>
<dbReference type="GO" id="GO:0008137">
    <property type="term" value="F:NADH dehydrogenase (ubiquinone) activity"/>
    <property type="evidence" value="ECO:0007669"/>
    <property type="project" value="InterPro"/>
</dbReference>
<dbReference type="InterPro" id="IPR050586">
    <property type="entry name" value="CPA3_Na-H_Antiporter_D"/>
</dbReference>
<accession>A0A9X2PEX6</accession>
<comment type="caution">
    <text evidence="10">The sequence shown here is derived from an EMBL/GenBank/DDBJ whole genome shotgun (WGS) entry which is preliminary data.</text>
</comment>
<keyword evidence="5 8" id="KW-1133">Transmembrane helix</keyword>
<keyword evidence="6 8" id="KW-0472">Membrane</keyword>
<evidence type="ECO:0000259" key="9">
    <source>
        <dbReference type="Pfam" id="PF00361"/>
    </source>
</evidence>
<dbReference type="GO" id="GO:0042773">
    <property type="term" value="P:ATP synthesis coupled electron transport"/>
    <property type="evidence" value="ECO:0007669"/>
    <property type="project" value="InterPro"/>
</dbReference>
<dbReference type="PANTHER" id="PTHR42703:SF1">
    <property type="entry name" value="NA(+)_H(+) ANTIPORTER SUBUNIT D1"/>
    <property type="match status" value="1"/>
</dbReference>
<organism evidence="10 11">
    <name type="scientific">Aquiflexum gelatinilyticum</name>
    <dbReference type="NCBI Taxonomy" id="2961943"/>
    <lineage>
        <taxon>Bacteria</taxon>
        <taxon>Pseudomonadati</taxon>
        <taxon>Bacteroidota</taxon>
        <taxon>Cytophagia</taxon>
        <taxon>Cytophagales</taxon>
        <taxon>Cyclobacteriaceae</taxon>
        <taxon>Aquiflexum</taxon>
    </lineage>
</organism>
<evidence type="ECO:0000256" key="6">
    <source>
        <dbReference type="ARBA" id="ARBA00023136"/>
    </source>
</evidence>
<feature type="transmembrane region" description="Helical" evidence="8">
    <location>
        <begin position="32"/>
        <end position="53"/>
    </location>
</feature>
<dbReference type="Pfam" id="PF00361">
    <property type="entry name" value="Proton_antipo_M"/>
    <property type="match status" value="1"/>
</dbReference>
<dbReference type="Proteomes" id="UP001142175">
    <property type="component" value="Unassembled WGS sequence"/>
</dbReference>
<evidence type="ECO:0000256" key="1">
    <source>
        <dbReference type="ARBA" id="ARBA00004651"/>
    </source>
</evidence>
<feature type="transmembrane region" description="Helical" evidence="8">
    <location>
        <begin position="6"/>
        <end position="25"/>
    </location>
</feature>
<protein>
    <submittedName>
        <fullName evidence="10">Na+/H+ antiporter subunit D</fullName>
    </submittedName>
</protein>
<feature type="transmembrane region" description="Helical" evidence="8">
    <location>
        <begin position="163"/>
        <end position="184"/>
    </location>
</feature>
<feature type="transmembrane region" description="Helical" evidence="8">
    <location>
        <begin position="455"/>
        <end position="473"/>
    </location>
</feature>
<name>A0A9X2PEX6_9BACT</name>
<comment type="similarity">
    <text evidence="2">Belongs to the CPA3 antiporters (TC 2.A.63) subunit D family.</text>
</comment>
<dbReference type="AlphaFoldDB" id="A0A9X2PEX6"/>
<reference evidence="10" key="1">
    <citation type="submission" date="2022-08" db="EMBL/GenBank/DDBJ databases">
        <authorList>
            <person name="Zhang D."/>
        </authorList>
    </citation>
    <scope>NUCLEOTIDE SEQUENCE</scope>
    <source>
        <strain evidence="10">XJ19-11</strain>
    </source>
</reference>
<evidence type="ECO:0000313" key="10">
    <source>
        <dbReference type="EMBL" id="MCR9017485.1"/>
    </source>
</evidence>
<keyword evidence="4 7" id="KW-0812">Transmembrane</keyword>
<dbReference type="RefSeq" id="WP_258425319.1">
    <property type="nucleotide sequence ID" value="NZ_JANSUY010000031.1"/>
</dbReference>
<dbReference type="PRINTS" id="PR01437">
    <property type="entry name" value="NUOXDRDTASE4"/>
</dbReference>
<dbReference type="EMBL" id="JANSUY010000031">
    <property type="protein sequence ID" value="MCR9017485.1"/>
    <property type="molecule type" value="Genomic_DNA"/>
</dbReference>
<evidence type="ECO:0000256" key="3">
    <source>
        <dbReference type="ARBA" id="ARBA00022475"/>
    </source>
</evidence>
<evidence type="ECO:0000256" key="7">
    <source>
        <dbReference type="RuleBase" id="RU000320"/>
    </source>
</evidence>
<dbReference type="GO" id="GO:0005886">
    <property type="term" value="C:plasma membrane"/>
    <property type="evidence" value="ECO:0007669"/>
    <property type="project" value="UniProtKB-SubCell"/>
</dbReference>
<comment type="subcellular location">
    <subcellularLocation>
        <location evidence="1">Cell membrane</location>
        <topology evidence="1">Multi-pass membrane protein</topology>
    </subcellularLocation>
    <subcellularLocation>
        <location evidence="7">Membrane</location>
        <topology evidence="7">Multi-pass membrane protein</topology>
    </subcellularLocation>
</comment>
<sequence length="507" mass="55588">MSNSMIVLPIIFQFIAGTILLFFWRKINLQKVLSILFSVIGLGISIWLFLQVWEKGIMVTQSGDWKAPFGISIVADTFGVTMVLLSSISGLAVSIFSTGSMRKERLAFGFFPIFHFLIMGLQGAFLTGDIFNLYVWFEVVIISSFVLLTLGGKKQQLEGALKYVSLNLLASSLFLIGIGFIYGLTGSLNMADVAIKLDGLQNRGLVSVTSGIFLVAFGIKSAIFPMYFWLPASYHTPPPAVSAIFAGLLTKLGIYAMLRTFTLMFGGDEFMGDIMVVLAALTILSGGLGAILQQNMGKVFGYLIICHIGFLIAGLGIYTELAIMGTIFYLIHDIIVKTNLFMVSGLILKINGTQDIKELGGMYKNFPLLSLLMAIPLFSLVGIPPLSGFWAKIFLIQAGLETKDFFLIGFIVLGSFLTLWVIARLWGEVFWKNSVGLPKKANGLYFGQMPLIDQWLMVFPIFLLAAISLYIGFSAENIILLSQKISSELMDPTGYIEAVLGLKAITP</sequence>
<evidence type="ECO:0000256" key="5">
    <source>
        <dbReference type="ARBA" id="ARBA00022989"/>
    </source>
</evidence>
<keyword evidence="3" id="KW-1003">Cell membrane</keyword>
<dbReference type="InterPro" id="IPR001750">
    <property type="entry name" value="ND/Mrp_TM"/>
</dbReference>
<feature type="transmembrane region" description="Helical" evidence="8">
    <location>
        <begin position="299"/>
        <end position="321"/>
    </location>
</feature>
<keyword evidence="11" id="KW-1185">Reference proteome</keyword>
<dbReference type="InterPro" id="IPR003918">
    <property type="entry name" value="NADH_UbQ_OxRdtase"/>
</dbReference>
<feature type="transmembrane region" description="Helical" evidence="8">
    <location>
        <begin position="108"/>
        <end position="127"/>
    </location>
</feature>
<gene>
    <name evidence="10" type="ORF">NU887_20780</name>
</gene>
<evidence type="ECO:0000256" key="4">
    <source>
        <dbReference type="ARBA" id="ARBA00022692"/>
    </source>
</evidence>
<feature type="transmembrane region" description="Helical" evidence="8">
    <location>
        <begin position="73"/>
        <end position="96"/>
    </location>
</feature>
<feature type="transmembrane region" description="Helical" evidence="8">
    <location>
        <begin position="368"/>
        <end position="393"/>
    </location>
</feature>
<feature type="domain" description="NADH:quinone oxidoreductase/Mrp antiporter transmembrane" evidence="9">
    <location>
        <begin position="129"/>
        <end position="418"/>
    </location>
</feature>
<feature type="transmembrane region" description="Helical" evidence="8">
    <location>
        <begin position="133"/>
        <end position="151"/>
    </location>
</feature>
<feature type="transmembrane region" description="Helical" evidence="8">
    <location>
        <begin position="240"/>
        <end position="258"/>
    </location>
</feature>
<evidence type="ECO:0000256" key="2">
    <source>
        <dbReference type="ARBA" id="ARBA00005346"/>
    </source>
</evidence>
<proteinExistence type="inferred from homology"/>
<evidence type="ECO:0000313" key="11">
    <source>
        <dbReference type="Proteomes" id="UP001142175"/>
    </source>
</evidence>
<dbReference type="PANTHER" id="PTHR42703">
    <property type="entry name" value="NADH DEHYDROGENASE"/>
    <property type="match status" value="1"/>
</dbReference>
<feature type="transmembrane region" description="Helical" evidence="8">
    <location>
        <begin position="327"/>
        <end position="348"/>
    </location>
</feature>
<evidence type="ECO:0000256" key="8">
    <source>
        <dbReference type="SAM" id="Phobius"/>
    </source>
</evidence>
<feature type="transmembrane region" description="Helical" evidence="8">
    <location>
        <begin position="204"/>
        <end position="228"/>
    </location>
</feature>